<organism evidence="2 3">
    <name type="scientific">Diaporthe eres</name>
    <name type="common">Phomopsis oblonga</name>
    <dbReference type="NCBI Taxonomy" id="83184"/>
    <lineage>
        <taxon>Eukaryota</taxon>
        <taxon>Fungi</taxon>
        <taxon>Dikarya</taxon>
        <taxon>Ascomycota</taxon>
        <taxon>Pezizomycotina</taxon>
        <taxon>Sordariomycetes</taxon>
        <taxon>Sordariomycetidae</taxon>
        <taxon>Diaporthales</taxon>
        <taxon>Diaporthaceae</taxon>
        <taxon>Diaporthe</taxon>
        <taxon>Diaporthe eres species complex</taxon>
    </lineage>
</organism>
<proteinExistence type="predicted"/>
<accession>A0ABR1PDU3</accession>
<dbReference type="Proteomes" id="UP001430848">
    <property type="component" value="Unassembled WGS sequence"/>
</dbReference>
<dbReference type="SUPFAM" id="SSF109604">
    <property type="entry name" value="HD-domain/PDEase-like"/>
    <property type="match status" value="1"/>
</dbReference>
<comment type="caution">
    <text evidence="2">The sequence shown here is derived from an EMBL/GenBank/DDBJ whole genome shotgun (WGS) entry which is preliminary data.</text>
</comment>
<protein>
    <recommendedName>
        <fullName evidence="1">HD domain-containing protein</fullName>
    </recommendedName>
</protein>
<keyword evidence="3" id="KW-1185">Reference proteome</keyword>
<dbReference type="PANTHER" id="PTHR35569">
    <property type="entry name" value="CYANAMIDE HYDRATASE DDI2-RELATED"/>
    <property type="match status" value="1"/>
</dbReference>
<name>A0ABR1PDU3_DIAER</name>
<dbReference type="Pfam" id="PF01966">
    <property type="entry name" value="HD"/>
    <property type="match status" value="1"/>
</dbReference>
<evidence type="ECO:0000259" key="1">
    <source>
        <dbReference type="PROSITE" id="PS51831"/>
    </source>
</evidence>
<dbReference type="PANTHER" id="PTHR35569:SF1">
    <property type="entry name" value="CYANAMIDE HYDRATASE DDI2-RELATED"/>
    <property type="match status" value="1"/>
</dbReference>
<evidence type="ECO:0000313" key="2">
    <source>
        <dbReference type="EMBL" id="KAK7734091.1"/>
    </source>
</evidence>
<dbReference type="EMBL" id="JAKNSF020000016">
    <property type="protein sequence ID" value="KAK7734091.1"/>
    <property type="molecule type" value="Genomic_DNA"/>
</dbReference>
<dbReference type="InterPro" id="IPR017771">
    <property type="entry name" value="Cyanamide_hydratase_HD"/>
</dbReference>
<feature type="domain" description="HD" evidence="1">
    <location>
        <begin position="62"/>
        <end position="174"/>
    </location>
</feature>
<evidence type="ECO:0000313" key="3">
    <source>
        <dbReference type="Proteomes" id="UP001430848"/>
    </source>
</evidence>
<dbReference type="SMART" id="SM00471">
    <property type="entry name" value="HDc"/>
    <property type="match status" value="1"/>
</dbReference>
<dbReference type="PROSITE" id="PS51831">
    <property type="entry name" value="HD"/>
    <property type="match status" value="1"/>
</dbReference>
<dbReference type="NCBIfam" id="TIGR03401">
    <property type="entry name" value="cyanamide_fam"/>
    <property type="match status" value="1"/>
</dbReference>
<sequence length="239" mass="26520">MATNDIAIHGWTSVVRDHQALLSGKPYINRPSALLVKNIQFPSDDVVAKVREHAKDKLPAPTFNHSMRVFYFATAILDQQFPDLAKLLSRSTLALTALLHDIGTTHDNLRATRLSFEFYGGYLALDLVGQQLGAPKSQAEAVAEAVIRHQDLGSTGTITFLGQLIQLATVYDNMGDNPEIIHADTKVDVNKAFPRLGWSKCFSATIREEVGLKPWAHTTHLEENFPRGVENNKLMADFE</sequence>
<dbReference type="Gene3D" id="1.10.3210.10">
    <property type="entry name" value="Hypothetical protein af1432"/>
    <property type="match status" value="1"/>
</dbReference>
<gene>
    <name evidence="2" type="ORF">SLS63_004376</name>
</gene>
<dbReference type="InterPro" id="IPR003607">
    <property type="entry name" value="HD/PDEase_dom"/>
</dbReference>
<dbReference type="InterPro" id="IPR006674">
    <property type="entry name" value="HD_domain"/>
</dbReference>
<dbReference type="CDD" id="cd00077">
    <property type="entry name" value="HDc"/>
    <property type="match status" value="1"/>
</dbReference>
<reference evidence="2 3" key="1">
    <citation type="submission" date="2024-02" db="EMBL/GenBank/DDBJ databases">
        <title>De novo assembly and annotation of 12 fungi associated with fruit tree decline syndrome in Ontario, Canada.</title>
        <authorList>
            <person name="Sulman M."/>
            <person name="Ellouze W."/>
            <person name="Ilyukhin E."/>
        </authorList>
    </citation>
    <scope>NUCLEOTIDE SEQUENCE [LARGE SCALE GENOMIC DNA]</scope>
    <source>
        <strain evidence="2 3">M169</strain>
    </source>
</reference>